<dbReference type="Proteomes" id="UP001141327">
    <property type="component" value="Unassembled WGS sequence"/>
</dbReference>
<dbReference type="PANTHER" id="PTHR32215">
    <property type="entry name" value="CILIA- AND FLAGELLA-ASSOCIATED PROTEIN 57"/>
    <property type="match status" value="1"/>
</dbReference>
<gene>
    <name evidence="3" type="ORF">PAPYR_3220</name>
</gene>
<evidence type="ECO:0000256" key="2">
    <source>
        <dbReference type="SAM" id="MobiDB-lite"/>
    </source>
</evidence>
<evidence type="ECO:0000313" key="3">
    <source>
        <dbReference type="EMBL" id="KAJ4460584.1"/>
    </source>
</evidence>
<reference evidence="3" key="1">
    <citation type="journal article" date="2022" name="bioRxiv">
        <title>Genomics of Preaxostyla Flagellates Illuminates Evolutionary Transitions and the Path Towards Mitochondrial Loss.</title>
        <authorList>
            <person name="Novak L.V.F."/>
            <person name="Treitli S.C."/>
            <person name="Pyrih J."/>
            <person name="Halakuc P."/>
            <person name="Pipaliya S.V."/>
            <person name="Vacek V."/>
            <person name="Brzon O."/>
            <person name="Soukal P."/>
            <person name="Eme L."/>
            <person name="Dacks J.B."/>
            <person name="Karnkowska A."/>
            <person name="Elias M."/>
            <person name="Hampl V."/>
        </authorList>
    </citation>
    <scope>NUCLEOTIDE SEQUENCE</scope>
    <source>
        <strain evidence="3">RCP-MX</strain>
    </source>
</reference>
<feature type="coiled-coil region" evidence="1">
    <location>
        <begin position="5"/>
        <end position="32"/>
    </location>
</feature>
<accession>A0ABQ8UN29</accession>
<feature type="region of interest" description="Disordered" evidence="2">
    <location>
        <begin position="150"/>
        <end position="330"/>
    </location>
</feature>
<dbReference type="InterPro" id="IPR052993">
    <property type="entry name" value="CFA-57"/>
</dbReference>
<feature type="compositionally biased region" description="Low complexity" evidence="2">
    <location>
        <begin position="291"/>
        <end position="319"/>
    </location>
</feature>
<feature type="compositionally biased region" description="Low complexity" evidence="2">
    <location>
        <begin position="234"/>
        <end position="244"/>
    </location>
</feature>
<evidence type="ECO:0000256" key="1">
    <source>
        <dbReference type="SAM" id="Coils"/>
    </source>
</evidence>
<proteinExistence type="predicted"/>
<feature type="compositionally biased region" description="Pro residues" evidence="2">
    <location>
        <begin position="220"/>
        <end position="233"/>
    </location>
</feature>
<keyword evidence="4" id="KW-1185">Reference proteome</keyword>
<sequence>MDAELERYDRQREELLQEAANGRLNLAGMERELAAQQEAPPGPAEGLHPAGGGGRAACAGLLDEPEELKDLYRRLYHTYVARIESLVDLNSDVQIEYARQQRVQAAPEPEQGVASHRADIARIMHENVTLVKEINLLSRERRYQAWKLEGAPRPRSAAPRDRPIASSAPDVARPPLSPPALAKPASSLVDPRRVEGAASVAGRATDEDGLASGDEGLVLPPLPPPGSGGPGAPPGHCSSPPGAAALPETVRRELRIQQQRIAEMRAQIAALEKPSVPPASRPQAPLRHPQPTANPTPAAAAGPPVLSPPSARSPAAQSPGRTGGAAPGGALLGAAITRGLSSRGIR</sequence>
<comment type="caution">
    <text evidence="3">The sequence shown here is derived from an EMBL/GenBank/DDBJ whole genome shotgun (WGS) entry which is preliminary data.</text>
</comment>
<keyword evidence="1" id="KW-0175">Coiled coil</keyword>
<name>A0ABQ8UN29_9EUKA</name>
<dbReference type="PANTHER" id="PTHR32215:SF0">
    <property type="entry name" value="CILIA- AND FLAGELLA-ASSOCIATED PROTEIN 57"/>
    <property type="match status" value="1"/>
</dbReference>
<protein>
    <submittedName>
        <fullName evidence="3">Uncharacterized protein</fullName>
    </submittedName>
</protein>
<organism evidence="3 4">
    <name type="scientific">Paratrimastix pyriformis</name>
    <dbReference type="NCBI Taxonomy" id="342808"/>
    <lineage>
        <taxon>Eukaryota</taxon>
        <taxon>Metamonada</taxon>
        <taxon>Preaxostyla</taxon>
        <taxon>Paratrimastigidae</taxon>
        <taxon>Paratrimastix</taxon>
    </lineage>
</organism>
<feature type="compositionally biased region" description="Gly residues" evidence="2">
    <location>
        <begin position="321"/>
        <end position="330"/>
    </location>
</feature>
<evidence type="ECO:0000313" key="4">
    <source>
        <dbReference type="Proteomes" id="UP001141327"/>
    </source>
</evidence>
<feature type="region of interest" description="Disordered" evidence="2">
    <location>
        <begin position="33"/>
        <end position="54"/>
    </location>
</feature>
<dbReference type="EMBL" id="JAPMOS010000012">
    <property type="protein sequence ID" value="KAJ4460584.1"/>
    <property type="molecule type" value="Genomic_DNA"/>
</dbReference>
<feature type="compositionally biased region" description="Low complexity" evidence="2">
    <location>
        <begin position="179"/>
        <end position="188"/>
    </location>
</feature>